<dbReference type="GeneID" id="87891050"/>
<gene>
    <name evidence="2" type="ORF">QC761_001470</name>
</gene>
<reference evidence="2 3" key="1">
    <citation type="journal article" date="2023" name="bioRxiv">
        <title>High-quality genome assemblies of four members of thePodospora anserinaspecies complex.</title>
        <authorList>
            <person name="Ament-Velasquez S.L."/>
            <person name="Vogan A.A."/>
            <person name="Wallerman O."/>
            <person name="Hartmann F."/>
            <person name="Gautier V."/>
            <person name="Silar P."/>
            <person name="Giraud T."/>
            <person name="Johannesson H."/>
        </authorList>
    </citation>
    <scope>NUCLEOTIDE SEQUENCE [LARGE SCALE GENOMIC DNA]</scope>
    <source>
        <strain evidence="2 3">CBS 112042</strain>
    </source>
</reference>
<dbReference type="RefSeq" id="XP_062732249.1">
    <property type="nucleotide sequence ID" value="XM_062871976.1"/>
</dbReference>
<accession>A0ABR0FIK4</accession>
<sequence length="792" mass="86706">MVFKQSAKEENMSTLVTWRHPDLRFVPGVRAVVEEESEEESGEEESGEEGSESGSEEGEGEEEEEEEESEEGEGGDDDNELPGAMLDPLMGILTRTPHQVVVKYAKPFPFEKLPGFIQLDIFKKVLFKDGQLIHCVSRLDAFHPPSTFPPEEELKRRSGLRHFFFWGPEKDCCVNTDGHEPAEVLALLQVSKRFLFLGTHVFYGLNTFAFSSLGEFHRFCQGSGVARVERIQHVEIVWTGNQHLTAPTYRRVAANGEEVGAPMMPFSRRTHALSWLVDMKRLKTLVVHINESQKSCMRRGTEHPAMKGLLGNKTKGQPNYRMNRALRTVQGVDYIYQLRGMERVKWYDLNKTVRSGGGVRHEVEDWSFERDIETVVAMPKVPIRAEGSRLEKLRRLVGRGSFGDDEKDGDRGDGGGGGGGGEGGVGNGGGSDGGGGGARASQGQWKPPEKDWELVRDTYSLENGRCSYDELREGGSKEYDADVASFALGSSRCGGRRRGRMTRGRRSGSVATHTTTTGYTSNLSTRISNLSSRLSQLHSNSSNLARPPSIAHSRANSPLFVGSSDDDSELVILDSRPMSFNRTTEAADGERLRAMLDDLPPASPSAQGSMQPPHSTAPRRSTTTSSLFVSGYNTPLIKNSSTPTPQAPPRTPSMAALPPGIAQPPSGGLFVTPRPSAPTPPRLAPSTPSIKRESSTLVPIIHPSRSGEQIDLTRDDDASEIVDLTEQNDEDTDDDKDSVISSDSDADSDNEEEDTPDANQLRTPPPSSRKKRGLDDAGGEDEGSPSKRARNE</sequence>
<feature type="region of interest" description="Disordered" evidence="1">
    <location>
        <begin position="493"/>
        <end position="517"/>
    </location>
</feature>
<evidence type="ECO:0000313" key="2">
    <source>
        <dbReference type="EMBL" id="KAK4643273.1"/>
    </source>
</evidence>
<feature type="compositionally biased region" description="Acidic residues" evidence="1">
    <location>
        <begin position="34"/>
        <end position="80"/>
    </location>
</feature>
<feature type="compositionally biased region" description="Basic residues" evidence="1">
    <location>
        <begin position="494"/>
        <end position="506"/>
    </location>
</feature>
<feature type="compositionally biased region" description="Low complexity" evidence="1">
    <location>
        <begin position="612"/>
        <end position="626"/>
    </location>
</feature>
<feature type="compositionally biased region" description="Acidic residues" evidence="1">
    <location>
        <begin position="744"/>
        <end position="756"/>
    </location>
</feature>
<dbReference type="Proteomes" id="UP001322138">
    <property type="component" value="Unassembled WGS sequence"/>
</dbReference>
<evidence type="ECO:0000256" key="1">
    <source>
        <dbReference type="SAM" id="MobiDB-lite"/>
    </source>
</evidence>
<feature type="compositionally biased region" description="Polar residues" evidence="1">
    <location>
        <begin position="627"/>
        <end position="644"/>
    </location>
</feature>
<dbReference type="PANTHER" id="PTHR35711:SF1">
    <property type="entry name" value="ECTODERMAL, ISOFORM F"/>
    <property type="match status" value="1"/>
</dbReference>
<organism evidence="2 3">
    <name type="scientific">Podospora bellae-mahoneyi</name>
    <dbReference type="NCBI Taxonomy" id="2093777"/>
    <lineage>
        <taxon>Eukaryota</taxon>
        <taxon>Fungi</taxon>
        <taxon>Dikarya</taxon>
        <taxon>Ascomycota</taxon>
        <taxon>Pezizomycotina</taxon>
        <taxon>Sordariomycetes</taxon>
        <taxon>Sordariomycetidae</taxon>
        <taxon>Sordariales</taxon>
        <taxon>Podosporaceae</taxon>
        <taxon>Podospora</taxon>
    </lineage>
</organism>
<feature type="region of interest" description="Disordered" evidence="1">
    <location>
        <begin position="597"/>
        <end position="792"/>
    </location>
</feature>
<feature type="compositionally biased region" description="Gly residues" evidence="1">
    <location>
        <begin position="414"/>
        <end position="438"/>
    </location>
</feature>
<name>A0ABR0FIK4_9PEZI</name>
<proteinExistence type="predicted"/>
<dbReference type="EMBL" id="JAFFGZ010000006">
    <property type="protein sequence ID" value="KAK4643273.1"/>
    <property type="molecule type" value="Genomic_DNA"/>
</dbReference>
<evidence type="ECO:0000313" key="3">
    <source>
        <dbReference type="Proteomes" id="UP001322138"/>
    </source>
</evidence>
<feature type="compositionally biased region" description="Basic and acidic residues" evidence="1">
    <location>
        <begin position="402"/>
        <end position="413"/>
    </location>
</feature>
<dbReference type="PANTHER" id="PTHR35711">
    <property type="entry name" value="EXPRESSED PROTEIN"/>
    <property type="match status" value="1"/>
</dbReference>
<comment type="caution">
    <text evidence="2">The sequence shown here is derived from an EMBL/GenBank/DDBJ whole genome shotgun (WGS) entry which is preliminary data.</text>
</comment>
<keyword evidence="3" id="KW-1185">Reference proteome</keyword>
<feature type="compositionally biased region" description="Acidic residues" evidence="1">
    <location>
        <begin position="726"/>
        <end position="736"/>
    </location>
</feature>
<feature type="region of interest" description="Disordered" evidence="1">
    <location>
        <begin position="29"/>
        <end position="85"/>
    </location>
</feature>
<protein>
    <submittedName>
        <fullName evidence="2">Uncharacterized protein</fullName>
    </submittedName>
</protein>
<feature type="region of interest" description="Disordered" evidence="1">
    <location>
        <begin position="400"/>
        <end position="451"/>
    </location>
</feature>
<feature type="compositionally biased region" description="Low complexity" evidence="1">
    <location>
        <begin position="507"/>
        <end position="517"/>
    </location>
</feature>